<dbReference type="InterPro" id="IPR014535">
    <property type="entry name" value="Hpre_diP_synt_I"/>
</dbReference>
<accession>A0A3D5QDP8</accession>
<gene>
    <name evidence="2" type="ORF">DHM44_08820</name>
</gene>
<dbReference type="AlphaFoldDB" id="A0A3D5QDP8"/>
<dbReference type="InterPro" id="IPR010898">
    <property type="entry name" value="Hpre_diP_synth_I"/>
</dbReference>
<organism evidence="2 3">
    <name type="scientific">Flexistipes sinusarabici</name>
    <dbReference type="NCBI Taxonomy" id="2352"/>
    <lineage>
        <taxon>Bacteria</taxon>
        <taxon>Pseudomonadati</taxon>
        <taxon>Deferribacterota</taxon>
        <taxon>Deferribacteres</taxon>
        <taxon>Deferribacterales</taxon>
        <taxon>Flexistipitaceae</taxon>
        <taxon>Flexistipes</taxon>
    </lineage>
</organism>
<keyword evidence="1" id="KW-0812">Transmembrane</keyword>
<dbReference type="EMBL" id="DPPF01000183">
    <property type="protein sequence ID" value="HCW93770.1"/>
    <property type="molecule type" value="Genomic_DNA"/>
</dbReference>
<name>A0A3D5QDP8_FLESI</name>
<evidence type="ECO:0000256" key="1">
    <source>
        <dbReference type="SAM" id="Phobius"/>
    </source>
</evidence>
<dbReference type="PIRSF" id="PIRSF027391">
    <property type="entry name" value="Hpre_diP_synt_I"/>
    <property type="match status" value="1"/>
</dbReference>
<feature type="transmembrane region" description="Helical" evidence="1">
    <location>
        <begin position="139"/>
        <end position="164"/>
    </location>
</feature>
<dbReference type="Gene3D" id="1.10.1760.20">
    <property type="match status" value="1"/>
</dbReference>
<feature type="transmembrane region" description="Helical" evidence="1">
    <location>
        <begin position="12"/>
        <end position="31"/>
    </location>
</feature>
<feature type="transmembrane region" description="Helical" evidence="1">
    <location>
        <begin position="107"/>
        <end position="127"/>
    </location>
</feature>
<dbReference type="Pfam" id="PF07456">
    <property type="entry name" value="Hpre_diP_synt_I"/>
    <property type="match status" value="1"/>
</dbReference>
<sequence>MQYPDKIAKIGLYSAFAIILGVAENFFPMPVPGVKLGLANIGVLLALYSLTFFDTLIVVFLKSVFVGIFGGNVVIKVLLSLPSTLAAALVMFLYIRLTGRFTSPVSASALGGVIHIVCQFIILKIFIIKNLAIYSFLPYFSLLSIFTGMLTGYLTCLILKHTIIGTK</sequence>
<keyword evidence="1" id="KW-0472">Membrane</keyword>
<reference evidence="2 3" key="1">
    <citation type="journal article" date="2018" name="Nat. Biotechnol.">
        <title>A standardized bacterial taxonomy based on genome phylogeny substantially revises the tree of life.</title>
        <authorList>
            <person name="Parks D.H."/>
            <person name="Chuvochina M."/>
            <person name="Waite D.W."/>
            <person name="Rinke C."/>
            <person name="Skarshewski A."/>
            <person name="Chaumeil P.A."/>
            <person name="Hugenholtz P."/>
        </authorList>
    </citation>
    <scope>NUCLEOTIDE SEQUENCE [LARGE SCALE GENOMIC DNA]</scope>
    <source>
        <strain evidence="2">UBA8672</strain>
    </source>
</reference>
<evidence type="ECO:0000313" key="2">
    <source>
        <dbReference type="EMBL" id="HCW93770.1"/>
    </source>
</evidence>
<protein>
    <submittedName>
        <fullName evidence="2">Heptaprenyl diphosphate synthase</fullName>
    </submittedName>
</protein>
<dbReference type="Proteomes" id="UP000262325">
    <property type="component" value="Unassembled WGS sequence"/>
</dbReference>
<feature type="transmembrane region" description="Helical" evidence="1">
    <location>
        <begin position="73"/>
        <end position="95"/>
    </location>
</feature>
<keyword evidence="1" id="KW-1133">Transmembrane helix</keyword>
<proteinExistence type="predicted"/>
<evidence type="ECO:0000313" key="3">
    <source>
        <dbReference type="Proteomes" id="UP000262325"/>
    </source>
</evidence>
<comment type="caution">
    <text evidence="2">The sequence shown here is derived from an EMBL/GenBank/DDBJ whole genome shotgun (WGS) entry which is preliminary data.</text>
</comment>
<feature type="transmembrane region" description="Helical" evidence="1">
    <location>
        <begin position="37"/>
        <end position="61"/>
    </location>
</feature>